<dbReference type="NCBIfam" id="NF038091">
    <property type="entry name" value="T4SS_VirB10"/>
    <property type="match status" value="1"/>
</dbReference>
<protein>
    <submittedName>
        <fullName evidence="8">Inner membrane protein of type IV secretion of T-DNA complex, TonB-like, VirB10</fullName>
    </submittedName>
</protein>
<sequence length="388" mass="42651">MSDENNNEKYPENIDSDRDIRVLSTGNSKLSGYFFMAAAVVGIAVFAWTQFSDSKVKTVEVPSYKPSEANTTQLPEVQQAIRTAEKTEAQPQIGIDPLEVERMRQQHALELERLKDAQRRLLEAQKSAERRRRSPIVIVNDEAGSAQTARAGNRSAPSNTLDAFYSPNDANEIYNNKSERFLRDAAKADVVDAVAIDLPNQDTLITQGTFISGILETAINSDLPGMIRAVVDKPVYSRTGRLRLIPRGSRLIGRYQSGSQQGQARIFIAWTRLERPDGIVIDLGSMGADELGRSGLGGNVNTHFFQRFGASALLSIIGPTVAILAKNNNVSQNQQLILQSGRNSFNRSAEIALESSINIPPTISVDQGTRINVFVARDLSFYNALKAN</sequence>
<keyword evidence="3 7" id="KW-0812">Transmembrane</keyword>
<accession>A0A3B0S803</accession>
<evidence type="ECO:0000256" key="5">
    <source>
        <dbReference type="ARBA" id="ARBA00023136"/>
    </source>
</evidence>
<evidence type="ECO:0000256" key="3">
    <source>
        <dbReference type="ARBA" id="ARBA00022692"/>
    </source>
</evidence>
<feature type="transmembrane region" description="Helical" evidence="7">
    <location>
        <begin position="30"/>
        <end position="48"/>
    </location>
</feature>
<reference evidence="8" key="1">
    <citation type="submission" date="2018-06" db="EMBL/GenBank/DDBJ databases">
        <authorList>
            <person name="Zhirakovskaya E."/>
        </authorList>
    </citation>
    <scope>NUCLEOTIDE SEQUENCE</scope>
</reference>
<evidence type="ECO:0000256" key="4">
    <source>
        <dbReference type="ARBA" id="ARBA00022989"/>
    </source>
</evidence>
<feature type="coiled-coil region" evidence="6">
    <location>
        <begin position="100"/>
        <end position="134"/>
    </location>
</feature>
<name>A0A3B0S803_9ZZZZ</name>
<proteinExistence type="predicted"/>
<dbReference type="InterPro" id="IPR005498">
    <property type="entry name" value="T4SS_VirB10/TraB/TrbI"/>
</dbReference>
<evidence type="ECO:0000256" key="1">
    <source>
        <dbReference type="ARBA" id="ARBA00004162"/>
    </source>
</evidence>
<evidence type="ECO:0000256" key="6">
    <source>
        <dbReference type="SAM" id="Coils"/>
    </source>
</evidence>
<keyword evidence="6" id="KW-0175">Coiled coil</keyword>
<evidence type="ECO:0000313" key="8">
    <source>
        <dbReference type="EMBL" id="VAW00410.1"/>
    </source>
</evidence>
<gene>
    <name evidence="8" type="ORF">MNBD_ALPHA06-1739</name>
</gene>
<dbReference type="EMBL" id="UOEE01000294">
    <property type="protein sequence ID" value="VAW00410.1"/>
    <property type="molecule type" value="Genomic_DNA"/>
</dbReference>
<organism evidence="8">
    <name type="scientific">hydrothermal vent metagenome</name>
    <dbReference type="NCBI Taxonomy" id="652676"/>
    <lineage>
        <taxon>unclassified sequences</taxon>
        <taxon>metagenomes</taxon>
        <taxon>ecological metagenomes</taxon>
    </lineage>
</organism>
<comment type="subcellular location">
    <subcellularLocation>
        <location evidence="1">Cell membrane</location>
        <topology evidence="1">Single-pass membrane protein</topology>
    </subcellularLocation>
</comment>
<evidence type="ECO:0000256" key="2">
    <source>
        <dbReference type="ARBA" id="ARBA00022475"/>
    </source>
</evidence>
<keyword evidence="4 7" id="KW-1133">Transmembrane helix</keyword>
<dbReference type="InterPro" id="IPR047695">
    <property type="entry name" value="T4SS_VirB10/PtlG"/>
</dbReference>
<dbReference type="CDD" id="cd16429">
    <property type="entry name" value="VirB10"/>
    <property type="match status" value="1"/>
</dbReference>
<dbReference type="Pfam" id="PF03743">
    <property type="entry name" value="TrbI"/>
    <property type="match status" value="1"/>
</dbReference>
<dbReference type="GO" id="GO:0005886">
    <property type="term" value="C:plasma membrane"/>
    <property type="evidence" value="ECO:0007669"/>
    <property type="project" value="UniProtKB-SubCell"/>
</dbReference>
<evidence type="ECO:0000256" key="7">
    <source>
        <dbReference type="SAM" id="Phobius"/>
    </source>
</evidence>
<dbReference type="InterPro" id="IPR042217">
    <property type="entry name" value="T4SS_VirB10/TrbI"/>
</dbReference>
<dbReference type="AlphaFoldDB" id="A0A3B0S803"/>
<keyword evidence="5 7" id="KW-0472">Membrane</keyword>
<keyword evidence="2" id="KW-1003">Cell membrane</keyword>
<dbReference type="Gene3D" id="2.40.128.260">
    <property type="entry name" value="Type IV secretion system, VirB10/TraB/TrbI"/>
    <property type="match status" value="2"/>
</dbReference>